<evidence type="ECO:0000313" key="2">
    <source>
        <dbReference type="EMBL" id="PWB95395.1"/>
    </source>
</evidence>
<dbReference type="OrthoDB" id="7988083at2"/>
<sequence>MRQFFRHSPPLFLLALGLSACSPTRGILAVDPTPTGATAGAPPARGVEARSGAAAILALPAEARVRGGLEERRYANGWRQSVALDRAVMGKGWNEMTVDIRTAPAGGGREGEIPMGKPTEEGVRQELSLRFPTTRMRIVAKPLRNDLGPFGLAVGPGPEGTRCAFAWQWVDDLRAVARPEATATTIVRGDEIPASIRLRLCRKGVTERQFADWFSRLRAAEAATVERVVEAARSGGDAPFPAPAVGDRLASPTTVASIARPAKRPPVLKARSRPTLRETIHEETTTQVRRYSTPPKPVEIRAASSGFDPGLPPQAFAGPPKSGAR</sequence>
<evidence type="ECO:0008006" key="4">
    <source>
        <dbReference type="Google" id="ProtNLM"/>
    </source>
</evidence>
<dbReference type="RefSeq" id="WP_108915683.1">
    <property type="nucleotide sequence ID" value="NZ_BGJY01000001.1"/>
</dbReference>
<dbReference type="EMBL" id="PUIV01000002">
    <property type="protein sequence ID" value="PWB95395.1"/>
    <property type="molecule type" value="Genomic_DNA"/>
</dbReference>
<evidence type="ECO:0000256" key="1">
    <source>
        <dbReference type="SAM" id="MobiDB-lite"/>
    </source>
</evidence>
<name>A0A2U1SUU7_METSR</name>
<accession>A0A2U1SUU7</accession>
<feature type="region of interest" description="Disordered" evidence="1">
    <location>
        <begin position="102"/>
        <end position="122"/>
    </location>
</feature>
<feature type="compositionally biased region" description="Basic and acidic residues" evidence="1">
    <location>
        <begin position="275"/>
        <end position="284"/>
    </location>
</feature>
<reference evidence="2 3" key="1">
    <citation type="journal article" date="2018" name="Appl. Microbiol. Biotechnol.">
        <title>Co-cultivation of the strictly anaerobic methanogen Methanosarcina barkeri with aerobic methanotrophs in an oxygen-limited membrane bioreactor.</title>
        <authorList>
            <person name="In 't Zandt M.H."/>
            <person name="van den Bosch T.J.M."/>
            <person name="Rijkers R."/>
            <person name="van Kessel M.A.H.J."/>
            <person name="Jetten M.S.M."/>
            <person name="Welte C.U."/>
        </authorList>
    </citation>
    <scope>NUCLEOTIDE SEQUENCE [LARGE SCALE GENOMIC DNA]</scope>
    <source>
        <strain evidence="2 3">DSM 17706</strain>
    </source>
</reference>
<dbReference type="AlphaFoldDB" id="A0A2U1SUU7"/>
<dbReference type="Pfam" id="PF17038">
    <property type="entry name" value="CBP_BcsN"/>
    <property type="match status" value="1"/>
</dbReference>
<organism evidence="2 3">
    <name type="scientific">Methylosinus sporium</name>
    <dbReference type="NCBI Taxonomy" id="428"/>
    <lineage>
        <taxon>Bacteria</taxon>
        <taxon>Pseudomonadati</taxon>
        <taxon>Pseudomonadota</taxon>
        <taxon>Alphaproteobacteria</taxon>
        <taxon>Hyphomicrobiales</taxon>
        <taxon>Methylocystaceae</taxon>
        <taxon>Methylosinus</taxon>
    </lineage>
</organism>
<keyword evidence="3" id="KW-1185">Reference proteome</keyword>
<comment type="caution">
    <text evidence="2">The sequence shown here is derived from an EMBL/GenBank/DDBJ whole genome shotgun (WGS) entry which is preliminary data.</text>
</comment>
<protein>
    <recommendedName>
        <fullName evidence="4">Cellulose biosynthesis protein BcsN</fullName>
    </recommendedName>
</protein>
<dbReference type="Proteomes" id="UP000245137">
    <property type="component" value="Unassembled WGS sequence"/>
</dbReference>
<evidence type="ECO:0000313" key="3">
    <source>
        <dbReference type="Proteomes" id="UP000245137"/>
    </source>
</evidence>
<dbReference type="PROSITE" id="PS51257">
    <property type="entry name" value="PROKAR_LIPOPROTEIN"/>
    <property type="match status" value="1"/>
</dbReference>
<gene>
    <name evidence="2" type="ORF">C5689_02390</name>
</gene>
<dbReference type="InterPro" id="IPR031482">
    <property type="entry name" value="CBP_BcsN"/>
</dbReference>
<proteinExistence type="predicted"/>
<feature type="region of interest" description="Disordered" evidence="1">
    <location>
        <begin position="269"/>
        <end position="325"/>
    </location>
</feature>